<dbReference type="EMBL" id="JYDQ01000069">
    <property type="protein sequence ID" value="KRY16981.1"/>
    <property type="molecule type" value="Genomic_DNA"/>
</dbReference>
<organism evidence="2 3">
    <name type="scientific">Trichinella patagoniensis</name>
    <dbReference type="NCBI Taxonomy" id="990121"/>
    <lineage>
        <taxon>Eukaryota</taxon>
        <taxon>Metazoa</taxon>
        <taxon>Ecdysozoa</taxon>
        <taxon>Nematoda</taxon>
        <taxon>Enoplea</taxon>
        <taxon>Dorylaimia</taxon>
        <taxon>Trichinellida</taxon>
        <taxon>Trichinellidae</taxon>
        <taxon>Trichinella</taxon>
    </lineage>
</organism>
<sequence length="124" mass="14882">MHVIFEFSNLKFREMRIRVLSNNKDEMRVSAMRIAFMFGRAIIKFFPKQGAFLNIRRLKLIFTKKFQCTENRFPTLRYANNDRHKGALSSVRAHSYKVKTRTTRSKSRTARCRTRDEKRRAEAF</sequence>
<keyword evidence="3" id="KW-1185">Reference proteome</keyword>
<dbReference type="AlphaFoldDB" id="A0A0V0ZWN7"/>
<comment type="caution">
    <text evidence="2">The sequence shown here is derived from an EMBL/GenBank/DDBJ whole genome shotgun (WGS) entry which is preliminary data.</text>
</comment>
<feature type="compositionally biased region" description="Basic residues" evidence="1">
    <location>
        <begin position="98"/>
        <end position="112"/>
    </location>
</feature>
<evidence type="ECO:0000256" key="1">
    <source>
        <dbReference type="SAM" id="MobiDB-lite"/>
    </source>
</evidence>
<reference evidence="2 3" key="1">
    <citation type="submission" date="2015-01" db="EMBL/GenBank/DDBJ databases">
        <title>Evolution of Trichinella species and genotypes.</title>
        <authorList>
            <person name="Korhonen P.K."/>
            <person name="Edoardo P."/>
            <person name="Giuseppe L.R."/>
            <person name="Gasser R.B."/>
        </authorList>
    </citation>
    <scope>NUCLEOTIDE SEQUENCE [LARGE SCALE GENOMIC DNA]</scope>
    <source>
        <strain evidence="2">ISS2496</strain>
    </source>
</reference>
<feature type="compositionally biased region" description="Basic and acidic residues" evidence="1">
    <location>
        <begin position="113"/>
        <end position="124"/>
    </location>
</feature>
<protein>
    <submittedName>
        <fullName evidence="2">Uncharacterized protein</fullName>
    </submittedName>
</protein>
<accession>A0A0V0ZWN7</accession>
<gene>
    <name evidence="2" type="ORF">T12_9927</name>
</gene>
<name>A0A0V0ZWN7_9BILA</name>
<feature type="region of interest" description="Disordered" evidence="1">
    <location>
        <begin position="98"/>
        <end position="124"/>
    </location>
</feature>
<evidence type="ECO:0000313" key="2">
    <source>
        <dbReference type="EMBL" id="KRY16981.1"/>
    </source>
</evidence>
<dbReference type="Proteomes" id="UP000054783">
    <property type="component" value="Unassembled WGS sequence"/>
</dbReference>
<evidence type="ECO:0000313" key="3">
    <source>
        <dbReference type="Proteomes" id="UP000054783"/>
    </source>
</evidence>
<proteinExistence type="predicted"/>